<gene>
    <name evidence="1" type="ORF">BpHYR1_019182</name>
</gene>
<organism evidence="1 2">
    <name type="scientific">Brachionus plicatilis</name>
    <name type="common">Marine rotifer</name>
    <name type="synonym">Brachionus muelleri</name>
    <dbReference type="NCBI Taxonomy" id="10195"/>
    <lineage>
        <taxon>Eukaryota</taxon>
        <taxon>Metazoa</taxon>
        <taxon>Spiralia</taxon>
        <taxon>Gnathifera</taxon>
        <taxon>Rotifera</taxon>
        <taxon>Eurotatoria</taxon>
        <taxon>Monogononta</taxon>
        <taxon>Pseudotrocha</taxon>
        <taxon>Ploima</taxon>
        <taxon>Brachionidae</taxon>
        <taxon>Brachionus</taxon>
    </lineage>
</organism>
<evidence type="ECO:0000313" key="1">
    <source>
        <dbReference type="EMBL" id="RNA13744.1"/>
    </source>
</evidence>
<dbReference type="EMBL" id="REGN01005335">
    <property type="protein sequence ID" value="RNA13744.1"/>
    <property type="molecule type" value="Genomic_DNA"/>
</dbReference>
<protein>
    <submittedName>
        <fullName evidence="1">Uncharacterized protein</fullName>
    </submittedName>
</protein>
<evidence type="ECO:0000313" key="2">
    <source>
        <dbReference type="Proteomes" id="UP000276133"/>
    </source>
</evidence>
<sequence length="96" mass="10953">MDQNLFLKFDKYIYKLSVKQSSLSRFFKPRSPAKTSGPQTSNPQNIASISITKFLSAGLFDYIPKSFSLHIIEFLMYIDVTISFDNEIFGSDILIS</sequence>
<accession>A0A3M7QRN0</accession>
<reference evidence="1 2" key="1">
    <citation type="journal article" date="2018" name="Sci. Rep.">
        <title>Genomic signatures of local adaptation to the degree of environmental predictability in rotifers.</title>
        <authorList>
            <person name="Franch-Gras L."/>
            <person name="Hahn C."/>
            <person name="Garcia-Roger E.M."/>
            <person name="Carmona M.J."/>
            <person name="Serra M."/>
            <person name="Gomez A."/>
        </authorList>
    </citation>
    <scope>NUCLEOTIDE SEQUENCE [LARGE SCALE GENOMIC DNA]</scope>
    <source>
        <strain evidence="1">HYR1</strain>
    </source>
</reference>
<name>A0A3M7QRN0_BRAPC</name>
<comment type="caution">
    <text evidence="1">The sequence shown here is derived from an EMBL/GenBank/DDBJ whole genome shotgun (WGS) entry which is preliminary data.</text>
</comment>
<proteinExistence type="predicted"/>
<dbReference type="AlphaFoldDB" id="A0A3M7QRN0"/>
<dbReference type="Proteomes" id="UP000276133">
    <property type="component" value="Unassembled WGS sequence"/>
</dbReference>
<keyword evidence="2" id="KW-1185">Reference proteome</keyword>